<evidence type="ECO:0000256" key="1">
    <source>
        <dbReference type="SAM" id="MobiDB-lite"/>
    </source>
</evidence>
<accession>A0A315G4X1</accession>
<evidence type="ECO:0000313" key="4">
    <source>
        <dbReference type="Proteomes" id="UP000251341"/>
    </source>
</evidence>
<sequence>MLSGALAFLSVAASAQAVAPTPPSTSESRLPTKLQYKSAIGGYQAYADQEVLSWREANDRVGRIGGWRAYAKEISAGQPASEAQTSPDSHATHHGGEK</sequence>
<dbReference type="EMBL" id="NESP01000001">
    <property type="protein sequence ID" value="PUE60747.1"/>
    <property type="molecule type" value="Genomic_DNA"/>
</dbReference>
<comment type="caution">
    <text evidence="3">The sequence shown here is derived from an EMBL/GenBank/DDBJ whole genome shotgun (WGS) entry which is preliminary data.</text>
</comment>
<gene>
    <name evidence="3" type="ORF">B9Z44_05755</name>
</gene>
<dbReference type="AlphaFoldDB" id="A0A315G4X1"/>
<reference evidence="3 4" key="1">
    <citation type="submission" date="2017-04" db="EMBL/GenBank/DDBJ databases">
        <title>Unexpected and diverse lifestyles within the genus Limnohabitans.</title>
        <authorList>
            <person name="Kasalicky V."/>
            <person name="Mehrshad M."/>
            <person name="Andrei S.-A."/>
            <person name="Salcher M."/>
            <person name="Kratochvilova H."/>
            <person name="Simek K."/>
            <person name="Ghai R."/>
        </authorList>
    </citation>
    <scope>NUCLEOTIDE SEQUENCE [LARGE SCALE GENOMIC DNA]</scope>
    <source>
        <strain evidence="3 4">MWH-C5</strain>
    </source>
</reference>
<keyword evidence="2" id="KW-0732">Signal</keyword>
<protein>
    <submittedName>
        <fullName evidence="3">Uncharacterized protein</fullName>
    </submittedName>
</protein>
<evidence type="ECO:0000256" key="2">
    <source>
        <dbReference type="SAM" id="SignalP"/>
    </source>
</evidence>
<name>A0A315G4X1_9BURK</name>
<keyword evidence="4" id="KW-1185">Reference proteome</keyword>
<evidence type="ECO:0000313" key="3">
    <source>
        <dbReference type="EMBL" id="PUE60747.1"/>
    </source>
</evidence>
<feature type="signal peptide" evidence="2">
    <location>
        <begin position="1"/>
        <end position="17"/>
    </location>
</feature>
<organism evidence="3 4">
    <name type="scientific">Limnohabitans curvus</name>
    <dbReference type="NCBI Taxonomy" id="323423"/>
    <lineage>
        <taxon>Bacteria</taxon>
        <taxon>Pseudomonadati</taxon>
        <taxon>Pseudomonadota</taxon>
        <taxon>Betaproteobacteria</taxon>
        <taxon>Burkholderiales</taxon>
        <taxon>Comamonadaceae</taxon>
        <taxon>Limnohabitans</taxon>
    </lineage>
</organism>
<feature type="chain" id="PRO_5016272116" evidence="2">
    <location>
        <begin position="18"/>
        <end position="98"/>
    </location>
</feature>
<feature type="region of interest" description="Disordered" evidence="1">
    <location>
        <begin position="75"/>
        <end position="98"/>
    </location>
</feature>
<proteinExistence type="predicted"/>
<dbReference type="Proteomes" id="UP000251341">
    <property type="component" value="Unassembled WGS sequence"/>
</dbReference>